<evidence type="ECO:0000313" key="1">
    <source>
        <dbReference type="EMBL" id="KAK7493701.1"/>
    </source>
</evidence>
<reference evidence="1 2" key="1">
    <citation type="journal article" date="2023" name="Sci. Data">
        <title>Genome assembly of the Korean intertidal mud-creeper Batillaria attramentaria.</title>
        <authorList>
            <person name="Patra A.K."/>
            <person name="Ho P.T."/>
            <person name="Jun S."/>
            <person name="Lee S.J."/>
            <person name="Kim Y."/>
            <person name="Won Y.J."/>
        </authorList>
    </citation>
    <scope>NUCLEOTIDE SEQUENCE [LARGE SCALE GENOMIC DNA]</scope>
    <source>
        <strain evidence="1">Wonlab-2016</strain>
    </source>
</reference>
<name>A0ABD0L379_9CAEN</name>
<protein>
    <submittedName>
        <fullName evidence="1">Uncharacterized protein</fullName>
    </submittedName>
</protein>
<evidence type="ECO:0000313" key="2">
    <source>
        <dbReference type="Proteomes" id="UP001519460"/>
    </source>
</evidence>
<sequence length="183" mass="20373">MLYREGCSCACCTERLVPAYAVQRGLYLHMLYRDGCSCICSTERVVPAYAVQRGLCLHMLYREGCACICCTERVVPAYAVQRGLYLHMLYRKGCACICCKKKNLVSSWEESDVVPVKRGGHTCYTKEVAVATKGNFAACIHCDCCAHEMLLAAVPRGMVSLHVHRWGMTAVPVCWPTTTTTKK</sequence>
<comment type="caution">
    <text evidence="1">The sequence shown here is derived from an EMBL/GenBank/DDBJ whole genome shotgun (WGS) entry which is preliminary data.</text>
</comment>
<keyword evidence="2" id="KW-1185">Reference proteome</keyword>
<organism evidence="1 2">
    <name type="scientific">Batillaria attramentaria</name>
    <dbReference type="NCBI Taxonomy" id="370345"/>
    <lineage>
        <taxon>Eukaryota</taxon>
        <taxon>Metazoa</taxon>
        <taxon>Spiralia</taxon>
        <taxon>Lophotrochozoa</taxon>
        <taxon>Mollusca</taxon>
        <taxon>Gastropoda</taxon>
        <taxon>Caenogastropoda</taxon>
        <taxon>Sorbeoconcha</taxon>
        <taxon>Cerithioidea</taxon>
        <taxon>Batillariidae</taxon>
        <taxon>Batillaria</taxon>
    </lineage>
</organism>
<accession>A0ABD0L379</accession>
<dbReference type="Proteomes" id="UP001519460">
    <property type="component" value="Unassembled WGS sequence"/>
</dbReference>
<dbReference type="EMBL" id="JACVVK020000090">
    <property type="protein sequence ID" value="KAK7493701.1"/>
    <property type="molecule type" value="Genomic_DNA"/>
</dbReference>
<dbReference type="AlphaFoldDB" id="A0ABD0L379"/>
<gene>
    <name evidence="1" type="ORF">BaRGS_00015030</name>
</gene>
<proteinExistence type="predicted"/>